<evidence type="ECO:0000313" key="2">
    <source>
        <dbReference type="EMBL" id="KAL0566677.1"/>
    </source>
</evidence>
<evidence type="ECO:0000313" key="3">
    <source>
        <dbReference type="Proteomes" id="UP001465976"/>
    </source>
</evidence>
<gene>
    <name evidence="2" type="ORF">V5O48_015328</name>
</gene>
<protein>
    <recommendedName>
        <fullName evidence="4">SAM domain-containing protein</fullName>
    </recommendedName>
</protein>
<dbReference type="Proteomes" id="UP001465976">
    <property type="component" value="Unassembled WGS sequence"/>
</dbReference>
<reference evidence="2 3" key="1">
    <citation type="submission" date="2024-02" db="EMBL/GenBank/DDBJ databases">
        <title>A draft genome for the cacao thread blight pathogen Marasmius crinis-equi.</title>
        <authorList>
            <person name="Cohen S.P."/>
            <person name="Baruah I.K."/>
            <person name="Amoako-Attah I."/>
            <person name="Bukari Y."/>
            <person name="Meinhardt L.W."/>
            <person name="Bailey B.A."/>
        </authorList>
    </citation>
    <scope>NUCLEOTIDE SEQUENCE [LARGE SCALE GENOMIC DNA]</scope>
    <source>
        <strain evidence="2 3">GH-76</strain>
    </source>
</reference>
<keyword evidence="3" id="KW-1185">Reference proteome</keyword>
<feature type="region of interest" description="Disordered" evidence="1">
    <location>
        <begin position="1"/>
        <end position="135"/>
    </location>
</feature>
<evidence type="ECO:0000256" key="1">
    <source>
        <dbReference type="SAM" id="MobiDB-lite"/>
    </source>
</evidence>
<organism evidence="2 3">
    <name type="scientific">Marasmius crinis-equi</name>
    <dbReference type="NCBI Taxonomy" id="585013"/>
    <lineage>
        <taxon>Eukaryota</taxon>
        <taxon>Fungi</taxon>
        <taxon>Dikarya</taxon>
        <taxon>Basidiomycota</taxon>
        <taxon>Agaricomycotina</taxon>
        <taxon>Agaricomycetes</taxon>
        <taxon>Agaricomycetidae</taxon>
        <taxon>Agaricales</taxon>
        <taxon>Marasmiineae</taxon>
        <taxon>Marasmiaceae</taxon>
        <taxon>Marasmius</taxon>
    </lineage>
</organism>
<comment type="caution">
    <text evidence="2">The sequence shown here is derived from an EMBL/GenBank/DDBJ whole genome shotgun (WGS) entry which is preliminary data.</text>
</comment>
<feature type="compositionally biased region" description="Acidic residues" evidence="1">
    <location>
        <begin position="75"/>
        <end position="84"/>
    </location>
</feature>
<feature type="compositionally biased region" description="Low complexity" evidence="1">
    <location>
        <begin position="109"/>
        <end position="132"/>
    </location>
</feature>
<dbReference type="EMBL" id="JBAHYK010001816">
    <property type="protein sequence ID" value="KAL0566677.1"/>
    <property type="molecule type" value="Genomic_DNA"/>
</dbReference>
<proteinExistence type="predicted"/>
<accession>A0ABR3EUV9</accession>
<feature type="compositionally biased region" description="Basic residues" evidence="1">
    <location>
        <begin position="97"/>
        <end position="107"/>
    </location>
</feature>
<feature type="region of interest" description="Disordered" evidence="1">
    <location>
        <begin position="440"/>
        <end position="461"/>
    </location>
</feature>
<evidence type="ECO:0008006" key="4">
    <source>
        <dbReference type="Google" id="ProtNLM"/>
    </source>
</evidence>
<sequence>MSRGDSEPPPAYNEAIDSLSAGLQSQRTEVAGSSLGELRALSPSPELPENYLDGSRIMRGNQAPYSNTGLLSDSDKDETDELDETCSTTAPVQPPAPHKRGPGRPRKVPPVAAAPPASTAATTSSTVATSSTKPPPTDFSLVIHAIWTTVQKSAKGKKRKQDTTTEIKKYGPAKISFSSTWSDLLAKVASAVHVPVNYLPVDSFEWNYTKLANSSKTPVTDDDSFGVMLEQVAGTFIGSKGPPPMIILHMPEPKYVPPPKDDAPVAGGSCPGPVLDRYDDSDSDDAGPMTKKARIDEPIKEITEKLLSMYRGTCKIHSSDTIVCFHHRPTGLHFNIQEKPRVTSWANQINADKATYDAPPMNSPWFEARKALSVPKTTAPAQATTPLKTIEAGMHMYQPYPHTPMPHSAPFFGYPPYGYPPVPFTSPMHGYPMPAMWGSPPHGGKSRSDDIGSSSIPADSDMTAEQFCEHAGLPMHWAARLTELGFSLEADLQEIPSDLWEKKGFMFLEVTRVKKAFRKIRREIKSAGK</sequence>
<name>A0ABR3EUV9_9AGAR</name>